<evidence type="ECO:0000313" key="2">
    <source>
        <dbReference type="EMBL" id="GGP01860.1"/>
    </source>
</evidence>
<keyword evidence="3" id="KW-1185">Reference proteome</keyword>
<feature type="transmembrane region" description="Helical" evidence="1">
    <location>
        <begin position="19"/>
        <end position="37"/>
    </location>
</feature>
<proteinExistence type="predicted"/>
<dbReference type="Proteomes" id="UP000620064">
    <property type="component" value="Unassembled WGS sequence"/>
</dbReference>
<dbReference type="EMBL" id="BMLV01000001">
    <property type="protein sequence ID" value="GGP01860.1"/>
    <property type="molecule type" value="Genomic_DNA"/>
</dbReference>
<organism evidence="2 3">
    <name type="scientific">Cloacibacterium rupense</name>
    <dbReference type="NCBI Taxonomy" id="517423"/>
    <lineage>
        <taxon>Bacteria</taxon>
        <taxon>Pseudomonadati</taxon>
        <taxon>Bacteroidota</taxon>
        <taxon>Flavobacteriia</taxon>
        <taxon>Flavobacteriales</taxon>
        <taxon>Weeksellaceae</taxon>
    </lineage>
</organism>
<keyword evidence="1" id="KW-0472">Membrane</keyword>
<accession>A0ABQ2NGQ4</accession>
<evidence type="ECO:0000256" key="1">
    <source>
        <dbReference type="SAM" id="Phobius"/>
    </source>
</evidence>
<sequence>MIELDIYQKSKHWWKNISFSTYSTIIVLLSLSIIYFTKINLQYIYIILALYFISLMVYRSLEFEPLNGKIIGKLILNENSITISNKEYQFSEIKYANFEANYYYRFDKDKAILRNSGTKYHSGNENYFRIILKNNEEIKGEFIIGNKSQLNKVNQYAENLKKALNQKFY</sequence>
<protein>
    <submittedName>
        <fullName evidence="2">Uncharacterized protein</fullName>
    </submittedName>
</protein>
<evidence type="ECO:0000313" key="3">
    <source>
        <dbReference type="Proteomes" id="UP000620064"/>
    </source>
</evidence>
<comment type="caution">
    <text evidence="2">The sequence shown here is derived from an EMBL/GenBank/DDBJ whole genome shotgun (WGS) entry which is preliminary data.</text>
</comment>
<name>A0ABQ2NGQ4_9FLAO</name>
<feature type="transmembrane region" description="Helical" evidence="1">
    <location>
        <begin position="43"/>
        <end position="61"/>
    </location>
</feature>
<dbReference type="RefSeq" id="WP_188616396.1">
    <property type="nucleotide sequence ID" value="NZ_BMLV01000001.1"/>
</dbReference>
<gene>
    <name evidence="2" type="ORF">GCM10010992_03930</name>
</gene>
<keyword evidence="1" id="KW-1133">Transmembrane helix</keyword>
<keyword evidence="1" id="KW-0812">Transmembrane</keyword>
<reference evidence="3" key="1">
    <citation type="journal article" date="2019" name="Int. J. Syst. Evol. Microbiol.">
        <title>The Global Catalogue of Microorganisms (GCM) 10K type strain sequencing project: providing services to taxonomists for standard genome sequencing and annotation.</title>
        <authorList>
            <consortium name="The Broad Institute Genomics Platform"/>
            <consortium name="The Broad Institute Genome Sequencing Center for Infectious Disease"/>
            <person name="Wu L."/>
            <person name="Ma J."/>
        </authorList>
    </citation>
    <scope>NUCLEOTIDE SEQUENCE [LARGE SCALE GENOMIC DNA]</scope>
    <source>
        <strain evidence="3">CGMCC 1.7656</strain>
    </source>
</reference>